<feature type="domain" description="ABC3 transporter permease C-terminal" evidence="8">
    <location>
        <begin position="707"/>
        <end position="822"/>
    </location>
</feature>
<feature type="transmembrane region" description="Helical" evidence="7">
    <location>
        <begin position="344"/>
        <end position="365"/>
    </location>
</feature>
<feature type="transmembrane region" description="Helical" evidence="7">
    <location>
        <begin position="417"/>
        <end position="438"/>
    </location>
</feature>
<dbReference type="GO" id="GO:0005886">
    <property type="term" value="C:plasma membrane"/>
    <property type="evidence" value="ECO:0007669"/>
    <property type="project" value="UniProtKB-SubCell"/>
</dbReference>
<evidence type="ECO:0000256" key="1">
    <source>
        <dbReference type="ARBA" id="ARBA00004651"/>
    </source>
</evidence>
<reference evidence="10" key="1">
    <citation type="submission" date="2015-07" db="EMBL/GenBank/DDBJ databases">
        <title>Near-Complete Genome Sequence of the Cellulolytic Bacterium Bacteroides (Pseudobacteroides) cellulosolvens ATCC 35603.</title>
        <authorList>
            <person name="Dassa B."/>
            <person name="Utturkar S.M."/>
            <person name="Klingeman D.M."/>
            <person name="Hurt R.A."/>
            <person name="Keller M."/>
            <person name="Xu J."/>
            <person name="Reddy Y.H.K."/>
            <person name="Borovok I."/>
            <person name="Grinberg I.R."/>
            <person name="Lamed R."/>
            <person name="Zhivin O."/>
            <person name="Bayer E.A."/>
            <person name="Brown S.D."/>
        </authorList>
    </citation>
    <scope>NUCLEOTIDE SEQUENCE [LARGE SCALE GENOMIC DNA]</scope>
    <source>
        <strain evidence="10">DSM 2933</strain>
    </source>
</reference>
<evidence type="ECO:0000256" key="4">
    <source>
        <dbReference type="ARBA" id="ARBA00022989"/>
    </source>
</evidence>
<name>A0A0L6JMN4_9FIRM</name>
<gene>
    <name evidence="9" type="ORF">Bccel_1907</name>
</gene>
<keyword evidence="4 7" id="KW-1133">Transmembrane helix</keyword>
<protein>
    <recommendedName>
        <fullName evidence="8">ABC3 transporter permease C-terminal domain-containing protein</fullName>
    </recommendedName>
</protein>
<comment type="subcellular location">
    <subcellularLocation>
        <location evidence="1">Cell membrane</location>
        <topology evidence="1">Multi-pass membrane protein</topology>
    </subcellularLocation>
</comment>
<dbReference type="InterPro" id="IPR003838">
    <property type="entry name" value="ABC3_permease_C"/>
</dbReference>
<accession>A0A0L6JMN4</accession>
<evidence type="ECO:0000313" key="9">
    <source>
        <dbReference type="EMBL" id="KNY26642.1"/>
    </source>
</evidence>
<feature type="transmembrane region" description="Helical" evidence="7">
    <location>
        <begin position="20"/>
        <end position="41"/>
    </location>
</feature>
<dbReference type="STRING" id="398512.Bccel_1907"/>
<dbReference type="Proteomes" id="UP000036923">
    <property type="component" value="Unassembled WGS sequence"/>
</dbReference>
<evidence type="ECO:0000256" key="6">
    <source>
        <dbReference type="ARBA" id="ARBA00038076"/>
    </source>
</evidence>
<sequence>MNNYNGLALKYLKEHKARTILTLIGIVIAISMFTVIGGIYFSGKESEIQDIKDTIGNYEIAFYDLSWDKLKQISNNSEMKNGGTSKEAGSIKLNTKLLTESLRTVFVKEYDTNAYKNIFTIKMAQGRLPEKNSEVIVDIKYYNVLKEKGIADTLEGTISMDNSKKDVVYKIVGAYESKTINNIALSFIDDNINTSDKYIYYANLKEKNDKMKVAENIAKTTNTKIDPNSRLLYYMGQGPDKKKNDDVWTIFFFIFAFVVLCTAVVIYNAFSISVMERIKHFGILRSIGATKSQISKLVVIEALIMSSIAVPLGIAIGYLGAYIVFDIFMSGFLGSFQIGFYPKVIIVAAALGVATVFISILLPAFSASRVSPVDAIKGTNVIKGEKIKRRRGILAKLFFGFEGQVAYKNIKRSRKRFYVTCISLSLSLIMFIFFSNLIDIVIESYKIVSVNVKVQGVYTSDNYSMGNEITDKLAKVKGIKDIYQLNYVTVPMVVDKKAVNKKFIDSLIKEGKIQEYKDYYFVNIQIISYDKHALELFNKDSKKSIDYDKFKSGEEVIIVNKAMGKQGGSLFYDAFTQYKKGQTLKLPKFSRDYINKKDKEPIKKSVEKNDMMEFKVSEVIDYETLNGSPISNGFGIIMSDESFKRLTGIMKYNTLGIMFDSKESRDGVFEKLSIIADEYAVKYYDIYEEEKRMNDLITQLLVLVYGFISLIVLIACVNIINTVTINLLVKKREYAVFKAIGMTRRQFIKLVLLEGTLFGVFASIIGIPVAFLLTKFGVIVRNPLGYIGYIMPVWPYITGTIGVIAITLIAALIPLRKLNDMNIVEALRVED</sequence>
<organism evidence="9 10">
    <name type="scientific">Pseudobacteroides cellulosolvens ATCC 35603 = DSM 2933</name>
    <dbReference type="NCBI Taxonomy" id="398512"/>
    <lineage>
        <taxon>Bacteria</taxon>
        <taxon>Bacillati</taxon>
        <taxon>Bacillota</taxon>
        <taxon>Clostridia</taxon>
        <taxon>Eubacteriales</taxon>
        <taxon>Oscillospiraceae</taxon>
        <taxon>Pseudobacteroides</taxon>
    </lineage>
</organism>
<feature type="transmembrane region" description="Helical" evidence="7">
    <location>
        <begin position="297"/>
        <end position="324"/>
    </location>
</feature>
<keyword evidence="3 7" id="KW-0812">Transmembrane</keyword>
<evidence type="ECO:0000256" key="3">
    <source>
        <dbReference type="ARBA" id="ARBA00022692"/>
    </source>
</evidence>
<feature type="transmembrane region" description="Helical" evidence="7">
    <location>
        <begin position="793"/>
        <end position="813"/>
    </location>
</feature>
<comment type="caution">
    <text evidence="9">The sequence shown here is derived from an EMBL/GenBank/DDBJ whole genome shotgun (WGS) entry which is preliminary data.</text>
</comment>
<dbReference type="PANTHER" id="PTHR30572:SF4">
    <property type="entry name" value="ABC TRANSPORTER PERMEASE YTRF"/>
    <property type="match status" value="1"/>
</dbReference>
<comment type="similarity">
    <text evidence="6">Belongs to the ABC-4 integral membrane protein family.</text>
</comment>
<evidence type="ECO:0000256" key="5">
    <source>
        <dbReference type="ARBA" id="ARBA00023136"/>
    </source>
</evidence>
<evidence type="ECO:0000313" key="10">
    <source>
        <dbReference type="Proteomes" id="UP000036923"/>
    </source>
</evidence>
<evidence type="ECO:0000256" key="2">
    <source>
        <dbReference type="ARBA" id="ARBA00022475"/>
    </source>
</evidence>
<evidence type="ECO:0000256" key="7">
    <source>
        <dbReference type="SAM" id="Phobius"/>
    </source>
</evidence>
<dbReference type="AlphaFoldDB" id="A0A0L6JMN4"/>
<dbReference type="PATRIC" id="fig|398512.5.peg.1985"/>
<feature type="domain" description="ABC3 transporter permease C-terminal" evidence="8">
    <location>
        <begin position="252"/>
        <end position="372"/>
    </location>
</feature>
<keyword evidence="2" id="KW-1003">Cell membrane</keyword>
<evidence type="ECO:0000259" key="8">
    <source>
        <dbReference type="Pfam" id="PF02687"/>
    </source>
</evidence>
<proteinExistence type="inferred from homology"/>
<keyword evidence="10" id="KW-1185">Reference proteome</keyword>
<feature type="transmembrane region" description="Helical" evidence="7">
    <location>
        <begin position="700"/>
        <end position="729"/>
    </location>
</feature>
<dbReference type="eggNOG" id="COG0577">
    <property type="taxonomic scope" value="Bacteria"/>
</dbReference>
<keyword evidence="5 7" id="KW-0472">Membrane</keyword>
<feature type="transmembrane region" description="Helical" evidence="7">
    <location>
        <begin position="750"/>
        <end position="773"/>
    </location>
</feature>
<dbReference type="RefSeq" id="WP_036938119.1">
    <property type="nucleotide sequence ID" value="NZ_JQKC01000006.1"/>
</dbReference>
<dbReference type="Pfam" id="PF02687">
    <property type="entry name" value="FtsX"/>
    <property type="match status" value="2"/>
</dbReference>
<dbReference type="OrthoDB" id="9793166at2"/>
<feature type="transmembrane region" description="Helical" evidence="7">
    <location>
        <begin position="247"/>
        <end position="270"/>
    </location>
</feature>
<dbReference type="PANTHER" id="PTHR30572">
    <property type="entry name" value="MEMBRANE COMPONENT OF TRANSPORTER-RELATED"/>
    <property type="match status" value="1"/>
</dbReference>
<dbReference type="EMBL" id="LGTC01000001">
    <property type="protein sequence ID" value="KNY26642.1"/>
    <property type="molecule type" value="Genomic_DNA"/>
</dbReference>
<dbReference type="eggNOG" id="COG4591">
    <property type="taxonomic scope" value="Bacteria"/>
</dbReference>
<dbReference type="InterPro" id="IPR050250">
    <property type="entry name" value="Macrolide_Exporter_MacB"/>
</dbReference>
<dbReference type="GO" id="GO:0022857">
    <property type="term" value="F:transmembrane transporter activity"/>
    <property type="evidence" value="ECO:0007669"/>
    <property type="project" value="TreeGrafter"/>
</dbReference>